<comment type="caution">
    <text evidence="1">The sequence shown here is derived from an EMBL/GenBank/DDBJ whole genome shotgun (WGS) entry which is preliminary data.</text>
</comment>
<dbReference type="EMBL" id="JBANDL010000002">
    <property type="protein sequence ID" value="MEI2453730.1"/>
    <property type="molecule type" value="Genomic_DNA"/>
</dbReference>
<gene>
    <name evidence="1" type="ORF">V2J18_03455</name>
</gene>
<protein>
    <submittedName>
        <fullName evidence="1">Uncharacterized protein</fullName>
    </submittedName>
</protein>
<evidence type="ECO:0000313" key="1">
    <source>
        <dbReference type="EMBL" id="MEI2453730.1"/>
    </source>
</evidence>
<keyword evidence="2" id="KW-1185">Reference proteome</keyword>
<dbReference type="RefSeq" id="WP_336130975.1">
    <property type="nucleotide sequence ID" value="NZ_JBANDL010000002.1"/>
</dbReference>
<reference evidence="1 2" key="1">
    <citation type="submission" date="2024-02" db="EMBL/GenBank/DDBJ databases">
        <title>Lysobacter Genome Sequencing and Mining.</title>
        <authorList>
            <person name="Bierman J."/>
            <person name="Walker M.C."/>
        </authorList>
    </citation>
    <scope>NUCLEOTIDE SEQUENCE [LARGE SCALE GENOMIC DNA]</scope>
    <source>
        <strain evidence="1 2">PB6250</strain>
    </source>
</reference>
<proteinExistence type="predicted"/>
<evidence type="ECO:0000313" key="2">
    <source>
        <dbReference type="Proteomes" id="UP001387215"/>
    </source>
</evidence>
<name>A0ABU8CY68_9GAMM</name>
<accession>A0ABU8CY68</accession>
<organism evidence="1 2">
    <name type="scientific">Lysobacter firmicutimachus</name>
    <dbReference type="NCBI Taxonomy" id="1792846"/>
    <lineage>
        <taxon>Bacteria</taxon>
        <taxon>Pseudomonadati</taxon>
        <taxon>Pseudomonadota</taxon>
        <taxon>Gammaproteobacteria</taxon>
        <taxon>Lysobacterales</taxon>
        <taxon>Lysobacteraceae</taxon>
        <taxon>Lysobacter</taxon>
    </lineage>
</organism>
<sequence length="161" mass="17121">MASTRIRALLAATIALAALFLLTSTVRIPFYSDRSTTDSASAIQPTAHDAQRDLADARHADEPIGSAVAPAQAALEERVRSAAPQAQPPRTFIGPDGKPQEIVYNQGLALSPGARDQLKQQLLAEMRAHPEAVSQIYGVSRADIAAVLDGTKPFPESLLNQ</sequence>
<dbReference type="Proteomes" id="UP001387215">
    <property type="component" value="Unassembled WGS sequence"/>
</dbReference>